<dbReference type="AlphaFoldDB" id="A0A6S6I6N5"/>
<dbReference type="InterPro" id="IPR051159">
    <property type="entry name" value="Hexapeptide_acetyltransf"/>
</dbReference>
<dbReference type="Gene3D" id="2.160.10.10">
    <property type="entry name" value="Hexapeptide repeat proteins"/>
    <property type="match status" value="1"/>
</dbReference>
<dbReference type="GO" id="GO:0016746">
    <property type="term" value="F:acyltransferase activity"/>
    <property type="evidence" value="ECO:0007669"/>
    <property type="project" value="UniProtKB-KW"/>
</dbReference>
<keyword evidence="1" id="KW-0808">Transferase</keyword>
<keyword evidence="1" id="KW-0012">Acyltransferase</keyword>
<evidence type="ECO:0000313" key="1">
    <source>
        <dbReference type="EMBL" id="BCB22820.1"/>
    </source>
</evidence>
<dbReference type="InterPro" id="IPR001451">
    <property type="entry name" value="Hexapep"/>
</dbReference>
<dbReference type="Pfam" id="PF14602">
    <property type="entry name" value="Hexapep_2"/>
    <property type="match status" value="1"/>
</dbReference>
<reference evidence="1" key="1">
    <citation type="submission" date="2020-02" db="EMBL/GenBank/DDBJ databases">
        <title>Development of a multiplex PCR-based assay for rapid serotyping of Erysipelothrix species.</title>
        <authorList>
            <person name="Shimoji Y."/>
            <person name="Shiraiwa K."/>
            <person name="Tominaga H."/>
            <person name="Nishikawa S."/>
            <person name="Eguchi M."/>
            <person name="Hikono H."/>
            <person name="Ogawa Y."/>
        </authorList>
    </citation>
    <scope>NUCLEOTIDE SEQUENCE</scope>
    <source>
        <strain evidence="1">CJSF 14-2</strain>
    </source>
</reference>
<dbReference type="PANTHER" id="PTHR23416">
    <property type="entry name" value="SIALIC ACID SYNTHASE-RELATED"/>
    <property type="match status" value="1"/>
</dbReference>
<protein>
    <submittedName>
        <fullName evidence="1">Acyltransferase</fullName>
    </submittedName>
</protein>
<dbReference type="SUPFAM" id="SSF51161">
    <property type="entry name" value="Trimeric LpxA-like enzymes"/>
    <property type="match status" value="1"/>
</dbReference>
<name>A0A6S6I6N5_9FIRM</name>
<dbReference type="InterPro" id="IPR011004">
    <property type="entry name" value="Trimer_LpxA-like_sf"/>
</dbReference>
<dbReference type="CDD" id="cd04647">
    <property type="entry name" value="LbH_MAT_like"/>
    <property type="match status" value="1"/>
</dbReference>
<dbReference type="Pfam" id="PF00132">
    <property type="entry name" value="Hexapep"/>
    <property type="match status" value="1"/>
</dbReference>
<sequence>MKTKKILWGVISLKYKIIFKKFGKLSYIMKPLGIIINGGKVVFGDYIRVQPGLRMELLDKSSTITIGENVSIGQNVHITSGGTLSIGKNTTILGNTFITNIDHEYQDIGVPVLNQKNNITTTEIGENSFIGYGSAIQAGTRLGKQCVVGANSVVRGVFDDYSVIVGSPGKVVKKYNTNTKKWEKV</sequence>
<accession>A0A6S6I6N5</accession>
<dbReference type="PANTHER" id="PTHR23416:SF78">
    <property type="entry name" value="LIPOPOLYSACCHARIDE BIOSYNTHESIS O-ACETYL TRANSFERASE WBBJ-RELATED"/>
    <property type="match status" value="1"/>
</dbReference>
<dbReference type="EMBL" id="LC528616">
    <property type="protein sequence ID" value="BCB22820.1"/>
    <property type="molecule type" value="Genomic_DNA"/>
</dbReference>
<organism evidence="1">
    <name type="scientific">Erysipelothrix tonsillarum</name>
    <dbReference type="NCBI Taxonomy" id="38402"/>
    <lineage>
        <taxon>Bacteria</taxon>
        <taxon>Bacillati</taxon>
        <taxon>Bacillota</taxon>
        <taxon>Erysipelotrichia</taxon>
        <taxon>Erysipelotrichales</taxon>
        <taxon>Erysipelotrichaceae</taxon>
        <taxon>Erysipelothrix</taxon>
    </lineage>
</organism>
<proteinExistence type="predicted"/>